<feature type="transmembrane region" description="Helical" evidence="1">
    <location>
        <begin position="28"/>
        <end position="49"/>
    </location>
</feature>
<organism evidence="2 3">
    <name type="scientific">Galbibacter pacificus</name>
    <dbReference type="NCBI Taxonomy" id="2996052"/>
    <lineage>
        <taxon>Bacteria</taxon>
        <taxon>Pseudomonadati</taxon>
        <taxon>Bacteroidota</taxon>
        <taxon>Flavobacteriia</taxon>
        <taxon>Flavobacteriales</taxon>
        <taxon>Flavobacteriaceae</taxon>
        <taxon>Galbibacter</taxon>
    </lineage>
</organism>
<keyword evidence="1" id="KW-0812">Transmembrane</keyword>
<gene>
    <name evidence="2" type="ORF">OSR52_01035</name>
</gene>
<dbReference type="Gene3D" id="1.10.287.1260">
    <property type="match status" value="1"/>
</dbReference>
<feature type="transmembrane region" description="Helical" evidence="1">
    <location>
        <begin position="185"/>
        <end position="207"/>
    </location>
</feature>
<dbReference type="Pfam" id="PF05552">
    <property type="entry name" value="MS_channel_1st_1"/>
    <property type="match status" value="2"/>
</dbReference>
<accession>A0ABT6FME3</accession>
<dbReference type="Proteomes" id="UP001153642">
    <property type="component" value="Unassembled WGS sequence"/>
</dbReference>
<reference evidence="2" key="1">
    <citation type="submission" date="2022-11" db="EMBL/GenBank/DDBJ databases">
        <title>High-quality draft genome sequence of Galbibacter sp. strain CMA-7.</title>
        <authorList>
            <person name="Wei L."/>
            <person name="Dong C."/>
            <person name="Shao Z."/>
        </authorList>
    </citation>
    <scope>NUCLEOTIDE SEQUENCE</scope>
    <source>
        <strain evidence="2">CMA-7</strain>
    </source>
</reference>
<feature type="transmembrane region" description="Helical" evidence="1">
    <location>
        <begin position="120"/>
        <end position="140"/>
    </location>
</feature>
<keyword evidence="1" id="KW-0472">Membrane</keyword>
<dbReference type="EMBL" id="JAPMUA010000001">
    <property type="protein sequence ID" value="MDG3584433.1"/>
    <property type="molecule type" value="Genomic_DNA"/>
</dbReference>
<evidence type="ECO:0000256" key="1">
    <source>
        <dbReference type="SAM" id="Phobius"/>
    </source>
</evidence>
<evidence type="ECO:0000313" key="3">
    <source>
        <dbReference type="Proteomes" id="UP001153642"/>
    </source>
</evidence>
<dbReference type="InterPro" id="IPR008910">
    <property type="entry name" value="MSC_TM_helix"/>
</dbReference>
<name>A0ABT6FME3_9FLAO</name>
<comment type="caution">
    <text evidence="2">The sequence shown here is derived from an EMBL/GenBank/DDBJ whole genome shotgun (WGS) entry which is preliminary data.</text>
</comment>
<dbReference type="PANTHER" id="PTHR30221:SF1">
    <property type="entry name" value="SMALL-CONDUCTANCE MECHANOSENSITIVE CHANNEL"/>
    <property type="match status" value="1"/>
</dbReference>
<dbReference type="PANTHER" id="PTHR30221">
    <property type="entry name" value="SMALL-CONDUCTANCE MECHANOSENSITIVE CHANNEL"/>
    <property type="match status" value="1"/>
</dbReference>
<feature type="transmembrane region" description="Helical" evidence="1">
    <location>
        <begin position="87"/>
        <end position="108"/>
    </location>
</feature>
<protein>
    <submittedName>
        <fullName evidence="2">Mechanosensitive ion channel</fullName>
    </submittedName>
</protein>
<feature type="transmembrane region" description="Helical" evidence="1">
    <location>
        <begin position="161"/>
        <end position="179"/>
    </location>
</feature>
<dbReference type="RefSeq" id="WP_277898196.1">
    <property type="nucleotide sequence ID" value="NZ_JAPMUA010000001.1"/>
</dbReference>
<sequence>MNKQLLAKLDFDILRDLFNTIIEALPKILGGIVYIVACWLILKLVLFIAKKSLRFTKIDQLLTNESEKSNLFSTSVKIQPTKIILGFIKWFLILIFIIVGADILGLSIVSNEVGKLVQYLPRIFSAVLIFFVGAYGAMLLKKTIQSTLKAFDLNGSKAISMIVFYLVFIFVTIIALNQAGIDTEIITNNLFLIIGGFLAALAIALGLGSREVVLRLLLGYYSRKNFPIGKRIKVENENIEGTILSVDNICMVIKTDGQKKIVVPIKQIANKKVEILD</sequence>
<keyword evidence="1" id="KW-1133">Transmembrane helix</keyword>
<keyword evidence="3" id="KW-1185">Reference proteome</keyword>
<evidence type="ECO:0000313" key="2">
    <source>
        <dbReference type="EMBL" id="MDG3584433.1"/>
    </source>
</evidence>
<proteinExistence type="predicted"/>
<dbReference type="InterPro" id="IPR045275">
    <property type="entry name" value="MscS_archaea/bacteria_type"/>
</dbReference>